<evidence type="ECO:0000256" key="9">
    <source>
        <dbReference type="RuleBase" id="RU363066"/>
    </source>
</evidence>
<proteinExistence type="inferred from homology"/>
<dbReference type="RefSeq" id="WP_221497617.1">
    <property type="nucleotide sequence ID" value="NZ_BAABJP010000024.1"/>
</dbReference>
<dbReference type="InterPro" id="IPR006001">
    <property type="entry name" value="Therm_gnt_kin"/>
</dbReference>
<evidence type="ECO:0000256" key="8">
    <source>
        <dbReference type="ARBA" id="ARBA00048090"/>
    </source>
</evidence>
<dbReference type="CDD" id="cd02021">
    <property type="entry name" value="GntK"/>
    <property type="match status" value="1"/>
</dbReference>
<name>A0ABP9QGC2_9PSEU</name>
<dbReference type="EC" id="2.7.1.12" evidence="3 9"/>
<dbReference type="Gene3D" id="3.40.50.300">
    <property type="entry name" value="P-loop containing nucleotide triphosphate hydrolases"/>
    <property type="match status" value="1"/>
</dbReference>
<dbReference type="EMBL" id="BAABJP010000024">
    <property type="protein sequence ID" value="GAA5161500.1"/>
    <property type="molecule type" value="Genomic_DNA"/>
</dbReference>
<keyword evidence="6 9" id="KW-0418">Kinase</keyword>
<sequence length="179" mass="18967">MPVRSFEASPPLLVVMGVSGSGKSTVGAELAARLRLPFADADDFHPAANIAKMSAGVPLADADRRPWLRLLGDWLAGRAVTGAVLSCSALKRRYRDRLRAAAPSVTFLHLAGPPEVIARRVAGRLDHFMPSSLVRSQYAALEPLRADEAGVTLDLGLPVEELVGQCLAALDGHPVRMGA</sequence>
<dbReference type="NCBIfam" id="TIGR01313">
    <property type="entry name" value="therm_gnt_kin"/>
    <property type="match status" value="1"/>
</dbReference>
<comment type="pathway">
    <text evidence="1">Carbohydrate acid metabolism.</text>
</comment>
<accession>A0ABP9QGC2</accession>
<dbReference type="PANTHER" id="PTHR43442">
    <property type="entry name" value="GLUCONOKINASE-RELATED"/>
    <property type="match status" value="1"/>
</dbReference>
<keyword evidence="5 9" id="KW-0547">Nucleotide-binding</keyword>
<evidence type="ECO:0000256" key="5">
    <source>
        <dbReference type="ARBA" id="ARBA00022741"/>
    </source>
</evidence>
<evidence type="ECO:0000256" key="6">
    <source>
        <dbReference type="ARBA" id="ARBA00022777"/>
    </source>
</evidence>
<dbReference type="SUPFAM" id="SSF52540">
    <property type="entry name" value="P-loop containing nucleoside triphosphate hydrolases"/>
    <property type="match status" value="1"/>
</dbReference>
<keyword evidence="11" id="KW-1185">Reference proteome</keyword>
<reference evidence="11" key="1">
    <citation type="journal article" date="2019" name="Int. J. Syst. Evol. Microbiol.">
        <title>The Global Catalogue of Microorganisms (GCM) 10K type strain sequencing project: providing services to taxonomists for standard genome sequencing and annotation.</title>
        <authorList>
            <consortium name="The Broad Institute Genomics Platform"/>
            <consortium name="The Broad Institute Genome Sequencing Center for Infectious Disease"/>
            <person name="Wu L."/>
            <person name="Ma J."/>
        </authorList>
    </citation>
    <scope>NUCLEOTIDE SEQUENCE [LARGE SCALE GENOMIC DNA]</scope>
    <source>
        <strain evidence="11">JCM 18303</strain>
    </source>
</reference>
<comment type="catalytic activity">
    <reaction evidence="8 9">
        <text>D-gluconate + ATP = 6-phospho-D-gluconate + ADP + H(+)</text>
        <dbReference type="Rhea" id="RHEA:19433"/>
        <dbReference type="ChEBI" id="CHEBI:15378"/>
        <dbReference type="ChEBI" id="CHEBI:18391"/>
        <dbReference type="ChEBI" id="CHEBI:30616"/>
        <dbReference type="ChEBI" id="CHEBI:58759"/>
        <dbReference type="ChEBI" id="CHEBI:456216"/>
        <dbReference type="EC" id="2.7.1.12"/>
    </reaction>
</comment>
<comment type="caution">
    <text evidence="10">The sequence shown here is derived from an EMBL/GenBank/DDBJ whole genome shotgun (WGS) entry which is preliminary data.</text>
</comment>
<keyword evidence="7 9" id="KW-0067">ATP-binding</keyword>
<dbReference type="Proteomes" id="UP001428817">
    <property type="component" value="Unassembled WGS sequence"/>
</dbReference>
<evidence type="ECO:0000313" key="10">
    <source>
        <dbReference type="EMBL" id="GAA5161500.1"/>
    </source>
</evidence>
<dbReference type="InterPro" id="IPR027417">
    <property type="entry name" value="P-loop_NTPase"/>
</dbReference>
<evidence type="ECO:0000256" key="2">
    <source>
        <dbReference type="ARBA" id="ARBA00008420"/>
    </source>
</evidence>
<evidence type="ECO:0000313" key="11">
    <source>
        <dbReference type="Proteomes" id="UP001428817"/>
    </source>
</evidence>
<keyword evidence="4 9" id="KW-0808">Transferase</keyword>
<comment type="similarity">
    <text evidence="2 9">Belongs to the gluconokinase GntK/GntV family.</text>
</comment>
<evidence type="ECO:0000256" key="4">
    <source>
        <dbReference type="ARBA" id="ARBA00022679"/>
    </source>
</evidence>
<evidence type="ECO:0000256" key="7">
    <source>
        <dbReference type="ARBA" id="ARBA00022840"/>
    </source>
</evidence>
<gene>
    <name evidence="10" type="ORF">GCM10023321_45820</name>
</gene>
<dbReference type="PANTHER" id="PTHR43442:SF3">
    <property type="entry name" value="GLUCONOKINASE-RELATED"/>
    <property type="match status" value="1"/>
</dbReference>
<dbReference type="InterPro" id="IPR031322">
    <property type="entry name" value="Shikimate/glucono_kinase"/>
</dbReference>
<evidence type="ECO:0000256" key="3">
    <source>
        <dbReference type="ARBA" id="ARBA00012054"/>
    </source>
</evidence>
<organism evidence="10 11">
    <name type="scientific">Pseudonocardia eucalypti</name>
    <dbReference type="NCBI Taxonomy" id="648755"/>
    <lineage>
        <taxon>Bacteria</taxon>
        <taxon>Bacillati</taxon>
        <taxon>Actinomycetota</taxon>
        <taxon>Actinomycetes</taxon>
        <taxon>Pseudonocardiales</taxon>
        <taxon>Pseudonocardiaceae</taxon>
        <taxon>Pseudonocardia</taxon>
    </lineage>
</organism>
<protein>
    <recommendedName>
        <fullName evidence="3 9">Gluconokinase</fullName>
        <ecNumber evidence="3 9">2.7.1.12</ecNumber>
    </recommendedName>
</protein>
<dbReference type="Pfam" id="PF01202">
    <property type="entry name" value="SKI"/>
    <property type="match status" value="1"/>
</dbReference>
<evidence type="ECO:0000256" key="1">
    <source>
        <dbReference type="ARBA" id="ARBA00004761"/>
    </source>
</evidence>